<reference evidence="4 5" key="1">
    <citation type="submission" date="2022-01" db="EMBL/GenBank/DDBJ databases">
        <title>Draft Genome Sequences of Seven Type Strains of the Genus Streptomyces.</title>
        <authorList>
            <person name="Aziz S."/>
            <person name="Coretto E."/>
            <person name="Chronakova A."/>
            <person name="Sproer C."/>
            <person name="Huber K."/>
            <person name="Nouioui I."/>
            <person name="Gross H."/>
        </authorList>
    </citation>
    <scope>NUCLEOTIDE SEQUENCE [LARGE SCALE GENOMIC DNA]</scope>
    <source>
        <strain evidence="4 5">DSM 41685</strain>
    </source>
</reference>
<feature type="compositionally biased region" description="Polar residues" evidence="1">
    <location>
        <begin position="1"/>
        <end position="15"/>
    </location>
</feature>
<proteinExistence type="predicted"/>
<dbReference type="Pfam" id="PF23636">
    <property type="entry name" value="DUF7144"/>
    <property type="match status" value="1"/>
</dbReference>
<keyword evidence="2" id="KW-0812">Transmembrane</keyword>
<name>A0ABS9JVI9_9ACTN</name>
<dbReference type="EMBL" id="JAKKZF010000370">
    <property type="protein sequence ID" value="MCG0069585.1"/>
    <property type="molecule type" value="Genomic_DNA"/>
</dbReference>
<dbReference type="Proteomes" id="UP001299012">
    <property type="component" value="Unassembled WGS sequence"/>
</dbReference>
<evidence type="ECO:0000313" key="4">
    <source>
        <dbReference type="EMBL" id="MCG0069585.1"/>
    </source>
</evidence>
<keyword evidence="5" id="KW-1185">Reference proteome</keyword>
<organism evidence="4 5">
    <name type="scientific">Streptomyces tricolor</name>
    <dbReference type="NCBI Taxonomy" id="68277"/>
    <lineage>
        <taxon>Bacteria</taxon>
        <taxon>Bacillati</taxon>
        <taxon>Actinomycetota</taxon>
        <taxon>Actinomycetes</taxon>
        <taxon>Kitasatosporales</taxon>
        <taxon>Streptomycetaceae</taxon>
        <taxon>Streptomyces</taxon>
        <taxon>Streptomyces violaceoruber group</taxon>
    </lineage>
</organism>
<evidence type="ECO:0000313" key="5">
    <source>
        <dbReference type="Proteomes" id="UP001299012"/>
    </source>
</evidence>
<dbReference type="RefSeq" id="WP_079081239.1">
    <property type="nucleotide sequence ID" value="NZ_CBDRBY010000023.1"/>
</dbReference>
<evidence type="ECO:0000256" key="2">
    <source>
        <dbReference type="SAM" id="Phobius"/>
    </source>
</evidence>
<feature type="domain" description="DUF7144" evidence="3">
    <location>
        <begin position="34"/>
        <end position="146"/>
    </location>
</feature>
<protein>
    <recommendedName>
        <fullName evidence="3">DUF7144 domain-containing protein</fullName>
    </recommendedName>
</protein>
<feature type="transmembrane region" description="Helical" evidence="2">
    <location>
        <begin position="126"/>
        <end position="143"/>
    </location>
</feature>
<gene>
    <name evidence="4" type="ORF">L0F81_41110</name>
</gene>
<feature type="transmembrane region" description="Helical" evidence="2">
    <location>
        <begin position="29"/>
        <end position="54"/>
    </location>
</feature>
<dbReference type="InterPro" id="IPR055568">
    <property type="entry name" value="DUF7144"/>
</dbReference>
<sequence length="150" mass="15912">MSQAAQPTGPASSGGSWPPRQPGARGDGWVTGGITFAGVLMVCSGILAVLQGIAAIAGDDVYFRIGDYVYRMNLTGWGVIHLILGALVLITGIGLLKDMAWARIVGLFLVALSLIAQFLFLPYQPVWSFVMMAIDVFVIWALATRQEAAG</sequence>
<keyword evidence="2" id="KW-0472">Membrane</keyword>
<accession>A0ABS9JVI9</accession>
<evidence type="ECO:0000259" key="3">
    <source>
        <dbReference type="Pfam" id="PF23636"/>
    </source>
</evidence>
<keyword evidence="2" id="KW-1133">Transmembrane helix</keyword>
<feature type="transmembrane region" description="Helical" evidence="2">
    <location>
        <begin position="74"/>
        <end position="93"/>
    </location>
</feature>
<feature type="transmembrane region" description="Helical" evidence="2">
    <location>
        <begin position="100"/>
        <end position="120"/>
    </location>
</feature>
<comment type="caution">
    <text evidence="4">The sequence shown here is derived from an EMBL/GenBank/DDBJ whole genome shotgun (WGS) entry which is preliminary data.</text>
</comment>
<feature type="region of interest" description="Disordered" evidence="1">
    <location>
        <begin position="1"/>
        <end position="23"/>
    </location>
</feature>
<evidence type="ECO:0000256" key="1">
    <source>
        <dbReference type="SAM" id="MobiDB-lite"/>
    </source>
</evidence>